<evidence type="ECO:0000313" key="3">
    <source>
        <dbReference type="Proteomes" id="UP000035740"/>
    </source>
</evidence>
<dbReference type="AlphaFoldDB" id="A0A0J8BHD2"/>
<feature type="region of interest" description="Disordered" evidence="1">
    <location>
        <begin position="28"/>
        <end position="67"/>
    </location>
</feature>
<keyword evidence="3" id="KW-1185">Reference proteome</keyword>
<evidence type="ECO:0000313" key="2">
    <source>
        <dbReference type="EMBL" id="KMS65130.1"/>
    </source>
</evidence>
<protein>
    <submittedName>
        <fullName evidence="2">Uncharacterized protein</fullName>
    </submittedName>
</protein>
<dbReference type="EMBL" id="KQ114143">
    <property type="protein sequence ID" value="KMS65130.1"/>
    <property type="molecule type" value="Genomic_DNA"/>
</dbReference>
<evidence type="ECO:0000256" key="1">
    <source>
        <dbReference type="SAM" id="MobiDB-lite"/>
    </source>
</evidence>
<organism evidence="2 3">
    <name type="scientific">Beta vulgaris subsp. vulgaris</name>
    <name type="common">Beet</name>
    <dbReference type="NCBI Taxonomy" id="3555"/>
    <lineage>
        <taxon>Eukaryota</taxon>
        <taxon>Viridiplantae</taxon>
        <taxon>Streptophyta</taxon>
        <taxon>Embryophyta</taxon>
        <taxon>Tracheophyta</taxon>
        <taxon>Spermatophyta</taxon>
        <taxon>Magnoliopsida</taxon>
        <taxon>eudicotyledons</taxon>
        <taxon>Gunneridae</taxon>
        <taxon>Pentapetalae</taxon>
        <taxon>Caryophyllales</taxon>
        <taxon>Chenopodiaceae</taxon>
        <taxon>Betoideae</taxon>
        <taxon>Beta</taxon>
    </lineage>
</organism>
<reference evidence="2 3" key="1">
    <citation type="journal article" date="2014" name="Nature">
        <title>The genome of the recently domesticated crop plant sugar beet (Beta vulgaris).</title>
        <authorList>
            <person name="Dohm J.C."/>
            <person name="Minoche A.E."/>
            <person name="Holtgrawe D."/>
            <person name="Capella-Gutierrez S."/>
            <person name="Zakrzewski F."/>
            <person name="Tafer H."/>
            <person name="Rupp O."/>
            <person name="Sorensen T.R."/>
            <person name="Stracke R."/>
            <person name="Reinhardt R."/>
            <person name="Goesmann A."/>
            <person name="Kraft T."/>
            <person name="Schulz B."/>
            <person name="Stadler P.F."/>
            <person name="Schmidt T."/>
            <person name="Gabaldon T."/>
            <person name="Lehrach H."/>
            <person name="Weisshaar B."/>
            <person name="Himmelbauer H."/>
        </authorList>
    </citation>
    <scope>NUCLEOTIDE SEQUENCE [LARGE SCALE GENOMIC DNA]</scope>
    <source>
        <tissue evidence="2">Taproot</tissue>
    </source>
</reference>
<name>A0A0J8BHD2_BETVV</name>
<proteinExistence type="predicted"/>
<sequence length="67" mass="7449">MFGHLVNVSRIQVFAFQKLVSNFLHPRHRVSMPPETGSSSIRVRASAGSKPDPLRIPPQTVHAPSYL</sequence>
<dbReference type="Gramene" id="KMS65130">
    <property type="protein sequence ID" value="KMS65130"/>
    <property type="gene ID" value="BVRB_039130"/>
</dbReference>
<dbReference type="Proteomes" id="UP000035740">
    <property type="component" value="Unassembled WGS sequence"/>
</dbReference>
<gene>
    <name evidence="2" type="ORF">BVRB_039130</name>
</gene>
<accession>A0A0J8BHD2</accession>